<evidence type="ECO:0000313" key="4">
    <source>
        <dbReference type="Proteomes" id="UP001055712"/>
    </source>
</evidence>
<comment type="caution">
    <text evidence="3">The sequence shown here is derived from an EMBL/GenBank/DDBJ whole genome shotgun (WGS) entry which is preliminary data.</text>
</comment>
<dbReference type="SUPFAM" id="SSF55136">
    <property type="entry name" value="Probable bacterial effector-binding domain"/>
    <property type="match status" value="2"/>
</dbReference>
<organism evidence="3 4">
    <name type="scientific">Chlorella vulgaris</name>
    <name type="common">Green alga</name>
    <dbReference type="NCBI Taxonomy" id="3077"/>
    <lineage>
        <taxon>Eukaryota</taxon>
        <taxon>Viridiplantae</taxon>
        <taxon>Chlorophyta</taxon>
        <taxon>core chlorophytes</taxon>
        <taxon>Trebouxiophyceae</taxon>
        <taxon>Chlorellales</taxon>
        <taxon>Chlorellaceae</taxon>
        <taxon>Chlorella clade</taxon>
        <taxon>Chlorella</taxon>
    </lineage>
</organism>
<keyword evidence="2" id="KW-0812">Transmembrane</keyword>
<evidence type="ECO:0000256" key="2">
    <source>
        <dbReference type="SAM" id="Phobius"/>
    </source>
</evidence>
<comment type="similarity">
    <text evidence="1">Belongs to the HEBP family.</text>
</comment>
<dbReference type="PANTHER" id="PTHR11220:SF58">
    <property type="entry name" value="SOUL HEME-BINDING FAMILY PROTEIN"/>
    <property type="match status" value="1"/>
</dbReference>
<evidence type="ECO:0000313" key="3">
    <source>
        <dbReference type="EMBL" id="KAI3428178.1"/>
    </source>
</evidence>
<dbReference type="Pfam" id="PF04832">
    <property type="entry name" value="SOUL"/>
    <property type="match status" value="1"/>
</dbReference>
<dbReference type="OrthoDB" id="6424451at2759"/>
<name>A0A9D4TKG2_CHLVU</name>
<keyword evidence="4" id="KW-1185">Reference proteome</keyword>
<dbReference type="EMBL" id="SIDB01000009">
    <property type="protein sequence ID" value="KAI3428178.1"/>
    <property type="molecule type" value="Genomic_DNA"/>
</dbReference>
<dbReference type="PANTHER" id="PTHR11220">
    <property type="entry name" value="HEME-BINDING PROTEIN-RELATED"/>
    <property type="match status" value="1"/>
</dbReference>
<evidence type="ECO:0008006" key="5">
    <source>
        <dbReference type="Google" id="ProtNLM"/>
    </source>
</evidence>
<dbReference type="InterPro" id="IPR006917">
    <property type="entry name" value="SOUL_heme-bd"/>
</dbReference>
<feature type="transmembrane region" description="Helical" evidence="2">
    <location>
        <begin position="6"/>
        <end position="29"/>
    </location>
</feature>
<proteinExistence type="inferred from homology"/>
<dbReference type="AlphaFoldDB" id="A0A9D4TKG2"/>
<dbReference type="Proteomes" id="UP001055712">
    <property type="component" value="Unassembled WGS sequence"/>
</dbReference>
<dbReference type="InterPro" id="IPR011256">
    <property type="entry name" value="Reg_factor_effector_dom_sf"/>
</dbReference>
<reference evidence="3" key="2">
    <citation type="submission" date="2020-11" db="EMBL/GenBank/DDBJ databases">
        <authorList>
            <person name="Cecchin M."/>
            <person name="Marcolungo L."/>
            <person name="Rossato M."/>
            <person name="Girolomoni L."/>
            <person name="Cosentino E."/>
            <person name="Cuine S."/>
            <person name="Li-Beisson Y."/>
            <person name="Delledonne M."/>
            <person name="Ballottari M."/>
        </authorList>
    </citation>
    <scope>NUCLEOTIDE SEQUENCE</scope>
    <source>
        <strain evidence="3">211/11P</strain>
        <tissue evidence="3">Whole cell</tissue>
    </source>
</reference>
<keyword evidence="2" id="KW-1133">Transmembrane helix</keyword>
<accession>A0A9D4TKG2</accession>
<gene>
    <name evidence="3" type="ORF">D9Q98_006558</name>
</gene>
<dbReference type="Gene3D" id="3.20.80.10">
    <property type="entry name" value="Regulatory factor, effector binding domain"/>
    <property type="match status" value="1"/>
</dbReference>
<reference evidence="3" key="1">
    <citation type="journal article" date="2019" name="Plant J.">
        <title>Chlorella vulgaris genome assembly and annotation reveals the molecular basis for metabolic acclimation to high light conditions.</title>
        <authorList>
            <person name="Cecchin M."/>
            <person name="Marcolungo L."/>
            <person name="Rossato M."/>
            <person name="Girolomoni L."/>
            <person name="Cosentino E."/>
            <person name="Cuine S."/>
            <person name="Li-Beisson Y."/>
            <person name="Delledonne M."/>
            <person name="Ballottari M."/>
        </authorList>
    </citation>
    <scope>NUCLEOTIDE SEQUENCE</scope>
    <source>
        <strain evidence="3">211/11P</strain>
    </source>
</reference>
<evidence type="ECO:0000256" key="1">
    <source>
        <dbReference type="ARBA" id="ARBA00009817"/>
    </source>
</evidence>
<sequence length="249" mass="27135">MPTALSATLGTIGGIAGLALVAWPVAIWWEVRKCEKPKYTLLKTLGQRKNLFGKVRPAAELRLYAPYLLAEVTMQGSGMDMKQALSGGFRQIAGFIFGKNVAAEEGSQKVAMTSPVTLEMSSGESQKIAMTSPVTAEMAPGNVFHVSFIMPSKYTMATLPKPVNPDVKIKEMKARTMAALTWRGAGPREAEVEARKAELLALMQQAGLKPKGAVHVWQYDPPFQWSIFRTNEILFEVDEESAEAAAKTS</sequence>
<protein>
    <recommendedName>
        <fullName evidence="5">SOUL heme-binding protein</fullName>
    </recommendedName>
</protein>
<keyword evidence="2" id="KW-0472">Membrane</keyword>